<dbReference type="InterPro" id="IPR032675">
    <property type="entry name" value="LRR_dom_sf"/>
</dbReference>
<evidence type="ECO:0000256" key="3">
    <source>
        <dbReference type="ARBA" id="ARBA00022821"/>
    </source>
</evidence>
<dbReference type="PRINTS" id="PR00364">
    <property type="entry name" value="DISEASERSIST"/>
</dbReference>
<keyword evidence="4" id="KW-0067">ATP-binding</keyword>
<evidence type="ECO:0000259" key="7">
    <source>
        <dbReference type="Pfam" id="PF23247"/>
    </source>
</evidence>
<keyword evidence="3" id="KW-0611">Plant defense</keyword>
<sequence length="972" mass="111058">MEAAVVALVVKAYDEGTKVAGYINDKNDYVKDLEGNYLELKRVVGTLMERRDDVEAEVNRDKRMQATRECQDWILRVKEIETEFSNLEKEYNRKVKRSWKPNRWFSKSKLSERIAKKSEEVRCQLAEGNFERGVVVTKLVKPVEKMGALNIEDKQSLHTVFQKTLSYLKHDKIRRIGIWGAVGIGKTAIMQYLNDNEGIAKMFDIIIWITMPNNPSTQKLQKAIIQRLNLSVEGISSIKGKAQRISEELEGKKCLILLDEVGHKIDLHKIVGFQNLKDSKVVLASRSRGICYDMGANALIEVKNLSFDDAWNMFQEIVGDAFSSSSIKRIAELVVNECGGFPLLIDRVAKTFKKYEENDVLWNRGLMCLQRWESSKVGGVDEVLEFLELCYQDLDEIKKGCFFYSALYPEEGEICVDYLLECWRAEGFMDYTNEFQDARGKGHAILKELIDLSLLEITDGRKFVKMNKVLRKMALKMSSQRNDFKLLVKPREGLNDFPKKEEWEQATRISLMDNQLKTLPNTDLDCRNLLTLLLQRNRQLEKIPDSLFAFMQSLRVLDLHATKIQSLPSSLSELIHLRGLYVNSCSCLREFKFDIKALVDLEALDIRGTKISLLQIGGLEKVRCLKMSLSNFGMDSHIEGKLSSFNSLEELTIEVCSSKLWWDKIVDTVKKEVAALEKLNSLRFCFPEVDCIELFVTTSPIWKKNSCMTFQFANGHPDSTSPQILESFCYASNNSLKLVDSDGVNPIMLKLLVKTYAFGLINHKGVSRLSDFGMKNMDKMLVCLIEGCNEIKTIINGNGITQGVLKCLEHLCINNVLKLESIWQGPVYPGSLAQLKNLTLSKCPELKKIFSKGMIQQLPQLQYLRVEDCRQIEEIVMESENNGLEANVLPSLKTLILLDLPKLTRIWVDDSLEWPSLQRIKISGCNMLRSLSFNNANATKLRFIEGQESWWGALMWDDDAVKQKLQSLCILN</sequence>
<dbReference type="GO" id="GO:0043531">
    <property type="term" value="F:ADP binding"/>
    <property type="evidence" value="ECO:0007669"/>
    <property type="project" value="InterPro"/>
</dbReference>
<evidence type="ECO:0000256" key="1">
    <source>
        <dbReference type="ARBA" id="ARBA00008894"/>
    </source>
</evidence>
<dbReference type="InterPro" id="IPR050905">
    <property type="entry name" value="Plant_NBS-LRR"/>
</dbReference>
<dbReference type="Proteomes" id="UP000288805">
    <property type="component" value="Unassembled WGS sequence"/>
</dbReference>
<dbReference type="InterPro" id="IPR027417">
    <property type="entry name" value="P-loop_NTPase"/>
</dbReference>
<evidence type="ECO:0000313" key="8">
    <source>
        <dbReference type="EMBL" id="RVW19257.1"/>
    </source>
</evidence>
<evidence type="ECO:0000259" key="6">
    <source>
        <dbReference type="Pfam" id="PF00931"/>
    </source>
</evidence>
<dbReference type="Gene3D" id="1.10.8.430">
    <property type="entry name" value="Helical domain of apoptotic protease-activating factors"/>
    <property type="match status" value="1"/>
</dbReference>
<comment type="caution">
    <text evidence="8">The sequence shown here is derived from an EMBL/GenBank/DDBJ whole genome shotgun (WGS) entry which is preliminary data.</text>
</comment>
<dbReference type="Gene3D" id="3.40.50.300">
    <property type="entry name" value="P-loop containing nucleotide triphosphate hydrolases"/>
    <property type="match status" value="1"/>
</dbReference>
<dbReference type="PANTHER" id="PTHR33463">
    <property type="entry name" value="NB-ARC DOMAIN-CONTAINING PROTEIN-RELATED"/>
    <property type="match status" value="1"/>
</dbReference>
<feature type="coiled-coil region" evidence="5">
    <location>
        <begin position="70"/>
        <end position="97"/>
    </location>
</feature>
<dbReference type="SUPFAM" id="SSF52058">
    <property type="entry name" value="L domain-like"/>
    <property type="match status" value="1"/>
</dbReference>
<reference evidence="8 9" key="1">
    <citation type="journal article" date="2018" name="PLoS Genet.">
        <title>Population sequencing reveals clonal diversity and ancestral inbreeding in the grapevine cultivar Chardonnay.</title>
        <authorList>
            <person name="Roach M.J."/>
            <person name="Johnson D.L."/>
            <person name="Bohlmann J."/>
            <person name="van Vuuren H.J."/>
            <person name="Jones S.J."/>
            <person name="Pretorius I.S."/>
            <person name="Schmidt S.A."/>
            <person name="Borneman A.R."/>
        </authorList>
    </citation>
    <scope>NUCLEOTIDE SEQUENCE [LARGE SCALE GENOMIC DNA]</scope>
    <source>
        <strain evidence="9">cv. Chardonnay</strain>
        <tissue evidence="8">Leaf</tissue>
    </source>
</reference>
<dbReference type="EMBL" id="QGNW01002499">
    <property type="protein sequence ID" value="RVW19257.1"/>
    <property type="molecule type" value="Genomic_DNA"/>
</dbReference>
<proteinExistence type="inferred from homology"/>
<evidence type="ECO:0000256" key="2">
    <source>
        <dbReference type="ARBA" id="ARBA00022741"/>
    </source>
</evidence>
<dbReference type="Pfam" id="PF13855">
    <property type="entry name" value="LRR_8"/>
    <property type="match status" value="1"/>
</dbReference>
<dbReference type="Gene3D" id="3.80.10.10">
    <property type="entry name" value="Ribonuclease Inhibitor"/>
    <property type="match status" value="2"/>
</dbReference>
<accession>A0A438C7M8</accession>
<organism evidence="8 9">
    <name type="scientific">Vitis vinifera</name>
    <name type="common">Grape</name>
    <dbReference type="NCBI Taxonomy" id="29760"/>
    <lineage>
        <taxon>Eukaryota</taxon>
        <taxon>Viridiplantae</taxon>
        <taxon>Streptophyta</taxon>
        <taxon>Embryophyta</taxon>
        <taxon>Tracheophyta</taxon>
        <taxon>Spermatophyta</taxon>
        <taxon>Magnoliopsida</taxon>
        <taxon>eudicotyledons</taxon>
        <taxon>Gunneridae</taxon>
        <taxon>Pentapetalae</taxon>
        <taxon>rosids</taxon>
        <taxon>Vitales</taxon>
        <taxon>Vitaceae</taxon>
        <taxon>Viteae</taxon>
        <taxon>Vitis</taxon>
    </lineage>
</organism>
<gene>
    <name evidence="8" type="primary">RPS2_25</name>
    <name evidence="8" type="ORF">CK203_095873</name>
</gene>
<dbReference type="InterPro" id="IPR057135">
    <property type="entry name" value="At4g27190-like_LRR"/>
</dbReference>
<feature type="domain" description="NB-ARC" evidence="6">
    <location>
        <begin position="168"/>
        <end position="320"/>
    </location>
</feature>
<protein>
    <submittedName>
        <fullName evidence="8">Disease resistance protein RPS2</fullName>
    </submittedName>
</protein>
<evidence type="ECO:0000256" key="5">
    <source>
        <dbReference type="SAM" id="Coils"/>
    </source>
</evidence>
<evidence type="ECO:0000256" key="4">
    <source>
        <dbReference type="ARBA" id="ARBA00022840"/>
    </source>
</evidence>
<name>A0A438C7M8_VITVI</name>
<dbReference type="PANTHER" id="PTHR33463:SF186">
    <property type="entry name" value="NB-ARC DOMAIN-CONTAINING PROTEIN"/>
    <property type="match status" value="1"/>
</dbReference>
<dbReference type="GO" id="GO:0005524">
    <property type="term" value="F:ATP binding"/>
    <property type="evidence" value="ECO:0007669"/>
    <property type="project" value="UniProtKB-KW"/>
</dbReference>
<dbReference type="Pfam" id="PF00931">
    <property type="entry name" value="NB-ARC"/>
    <property type="match status" value="1"/>
</dbReference>
<dbReference type="InterPro" id="IPR001611">
    <property type="entry name" value="Leu-rich_rpt"/>
</dbReference>
<dbReference type="SUPFAM" id="SSF52540">
    <property type="entry name" value="P-loop containing nucleoside triphosphate hydrolases"/>
    <property type="match status" value="1"/>
</dbReference>
<feature type="domain" description="Disease resistance protein At4g27190-like leucine-rich repeats" evidence="7">
    <location>
        <begin position="810"/>
        <end position="931"/>
    </location>
</feature>
<evidence type="ECO:0000313" key="9">
    <source>
        <dbReference type="Proteomes" id="UP000288805"/>
    </source>
</evidence>
<comment type="similarity">
    <text evidence="1">Belongs to the disease resistance NB-LRR family.</text>
</comment>
<dbReference type="Pfam" id="PF23247">
    <property type="entry name" value="LRR_RPS2"/>
    <property type="match status" value="1"/>
</dbReference>
<keyword evidence="2" id="KW-0547">Nucleotide-binding</keyword>
<dbReference type="AlphaFoldDB" id="A0A438C7M8"/>
<dbReference type="GO" id="GO:0006952">
    <property type="term" value="P:defense response"/>
    <property type="evidence" value="ECO:0007669"/>
    <property type="project" value="UniProtKB-KW"/>
</dbReference>
<dbReference type="InterPro" id="IPR042197">
    <property type="entry name" value="Apaf_helical"/>
</dbReference>
<keyword evidence="5" id="KW-0175">Coiled coil</keyword>
<dbReference type="InterPro" id="IPR002182">
    <property type="entry name" value="NB-ARC"/>
</dbReference>